<evidence type="ECO:0000256" key="1">
    <source>
        <dbReference type="SAM" id="MobiDB-lite"/>
    </source>
</evidence>
<keyword evidence="3" id="KW-1185">Reference proteome</keyword>
<name>A0ABQ1Y1U4_9MICC</name>
<evidence type="ECO:0000313" key="2">
    <source>
        <dbReference type="EMBL" id="GGH09978.1"/>
    </source>
</evidence>
<sequence>MRDGHPKRITRSPEGRKDIELAGLQSMHSEGSSDALVQERGSAANAPDHPHGGDIYIWALFSPLSQQSIHRVPHEDSYRINRMFISPTLAILT</sequence>
<dbReference type="Proteomes" id="UP000596938">
    <property type="component" value="Unassembled WGS sequence"/>
</dbReference>
<evidence type="ECO:0000313" key="3">
    <source>
        <dbReference type="Proteomes" id="UP000596938"/>
    </source>
</evidence>
<feature type="region of interest" description="Disordered" evidence="1">
    <location>
        <begin position="26"/>
        <end position="48"/>
    </location>
</feature>
<gene>
    <name evidence="2" type="ORF">GCM10011577_38650</name>
</gene>
<organism evidence="2 3">
    <name type="scientific">Pseudarthrobacter polychromogenes</name>
    <dbReference type="NCBI Taxonomy" id="1676"/>
    <lineage>
        <taxon>Bacteria</taxon>
        <taxon>Bacillati</taxon>
        <taxon>Actinomycetota</taxon>
        <taxon>Actinomycetes</taxon>
        <taxon>Micrococcales</taxon>
        <taxon>Micrococcaceae</taxon>
        <taxon>Pseudarthrobacter</taxon>
    </lineage>
</organism>
<accession>A0ABQ1Y1U4</accession>
<dbReference type="EMBL" id="BMKU01000018">
    <property type="protein sequence ID" value="GGH09978.1"/>
    <property type="molecule type" value="Genomic_DNA"/>
</dbReference>
<protein>
    <submittedName>
        <fullName evidence="2">Uncharacterized protein</fullName>
    </submittedName>
</protein>
<comment type="caution">
    <text evidence="2">The sequence shown here is derived from an EMBL/GenBank/DDBJ whole genome shotgun (WGS) entry which is preliminary data.</text>
</comment>
<reference evidence="3" key="1">
    <citation type="journal article" date="2019" name="Int. J. Syst. Evol. Microbiol.">
        <title>The Global Catalogue of Microorganisms (GCM) 10K type strain sequencing project: providing services to taxonomists for standard genome sequencing and annotation.</title>
        <authorList>
            <consortium name="The Broad Institute Genomics Platform"/>
            <consortium name="The Broad Institute Genome Sequencing Center for Infectious Disease"/>
            <person name="Wu L."/>
            <person name="Ma J."/>
        </authorList>
    </citation>
    <scope>NUCLEOTIDE SEQUENCE [LARGE SCALE GENOMIC DNA]</scope>
    <source>
        <strain evidence="3">CGMCC 1.1927</strain>
    </source>
</reference>
<proteinExistence type="predicted"/>